<name>A0A1A6ABY3_9TREE</name>
<gene>
    <name evidence="2" type="ORF">I303_01780</name>
    <name evidence="3" type="ORF">I303_102079</name>
</gene>
<feature type="compositionally biased region" description="Polar residues" evidence="1">
    <location>
        <begin position="178"/>
        <end position="203"/>
    </location>
</feature>
<feature type="region of interest" description="Disordered" evidence="1">
    <location>
        <begin position="334"/>
        <end position="361"/>
    </location>
</feature>
<feature type="compositionally biased region" description="Polar residues" evidence="1">
    <location>
        <begin position="237"/>
        <end position="254"/>
    </location>
</feature>
<dbReference type="GeneID" id="28965479"/>
<organism evidence="2">
    <name type="scientific">Kwoniella dejecticola CBS 10117</name>
    <dbReference type="NCBI Taxonomy" id="1296121"/>
    <lineage>
        <taxon>Eukaryota</taxon>
        <taxon>Fungi</taxon>
        <taxon>Dikarya</taxon>
        <taxon>Basidiomycota</taxon>
        <taxon>Agaricomycotina</taxon>
        <taxon>Tremellomycetes</taxon>
        <taxon>Tremellales</taxon>
        <taxon>Cryptococcaceae</taxon>
        <taxon>Kwoniella</taxon>
    </lineage>
</organism>
<reference evidence="3" key="2">
    <citation type="submission" date="2013-07" db="EMBL/GenBank/DDBJ databases">
        <authorList>
            <consortium name="The Broad Institute Genome Sequencing Platform"/>
            <person name="Cuomo C."/>
            <person name="Litvintseva A."/>
            <person name="Chen Y."/>
            <person name="Heitman J."/>
            <person name="Sun S."/>
            <person name="Springer D."/>
            <person name="Dromer F."/>
            <person name="Young S.K."/>
            <person name="Zeng Q."/>
            <person name="Gargeya S."/>
            <person name="Fitzgerald M."/>
            <person name="Abouelleil A."/>
            <person name="Alvarado L."/>
            <person name="Berlin A.M."/>
            <person name="Chapman S.B."/>
            <person name="Dewar J."/>
            <person name="Goldberg J."/>
            <person name="Griggs A."/>
            <person name="Gujja S."/>
            <person name="Hansen M."/>
            <person name="Howarth C."/>
            <person name="Imamovic A."/>
            <person name="Larimer J."/>
            <person name="McCowan C."/>
            <person name="Murphy C."/>
            <person name="Pearson M."/>
            <person name="Priest M."/>
            <person name="Roberts A."/>
            <person name="Saif S."/>
            <person name="Shea T."/>
            <person name="Sykes S."/>
            <person name="Wortman J."/>
            <person name="Nusbaum C."/>
            <person name="Birren B."/>
        </authorList>
    </citation>
    <scope>NUCLEOTIDE SEQUENCE</scope>
    <source>
        <strain evidence="3">CBS 10117</strain>
    </source>
</reference>
<dbReference type="Proteomes" id="UP000078595">
    <property type="component" value="Chromosome 2"/>
</dbReference>
<protein>
    <submittedName>
        <fullName evidence="2">Uncharacterized protein</fullName>
    </submittedName>
</protein>
<reference evidence="2" key="1">
    <citation type="submission" date="2013-07" db="EMBL/GenBank/DDBJ databases">
        <title>The Genome Sequence of Cryptococcus dejecticola CBS10117.</title>
        <authorList>
            <consortium name="The Broad Institute Genome Sequencing Platform"/>
            <person name="Cuomo C."/>
            <person name="Litvintseva A."/>
            <person name="Chen Y."/>
            <person name="Heitman J."/>
            <person name="Sun S."/>
            <person name="Springer D."/>
            <person name="Dromer F."/>
            <person name="Young S.K."/>
            <person name="Zeng Q."/>
            <person name="Gargeya S."/>
            <person name="Fitzgerald M."/>
            <person name="Abouelleil A."/>
            <person name="Alvarado L."/>
            <person name="Berlin A.M."/>
            <person name="Chapman S.B."/>
            <person name="Dewar J."/>
            <person name="Goldberg J."/>
            <person name="Griggs A."/>
            <person name="Gujja S."/>
            <person name="Hansen M."/>
            <person name="Howarth C."/>
            <person name="Imamovic A."/>
            <person name="Larimer J."/>
            <person name="McCowan C."/>
            <person name="Murphy C."/>
            <person name="Pearson M."/>
            <person name="Priest M."/>
            <person name="Roberts A."/>
            <person name="Saif S."/>
            <person name="Shea T."/>
            <person name="Sykes S."/>
            <person name="Wortman J."/>
            <person name="Nusbaum C."/>
            <person name="Birren B."/>
        </authorList>
    </citation>
    <scope>NUCLEOTIDE SEQUENCE [LARGE SCALE GENOMIC DNA]</scope>
    <source>
        <strain evidence="2">CBS 10117</strain>
    </source>
</reference>
<feature type="compositionally biased region" description="Low complexity" evidence="1">
    <location>
        <begin position="139"/>
        <end position="150"/>
    </location>
</feature>
<evidence type="ECO:0000313" key="4">
    <source>
        <dbReference type="Proteomes" id="UP000078595"/>
    </source>
</evidence>
<evidence type="ECO:0000313" key="2">
    <source>
        <dbReference type="EMBL" id="OBR87572.1"/>
    </source>
</evidence>
<proteinExistence type="predicted"/>
<feature type="region of interest" description="Disordered" evidence="1">
    <location>
        <begin position="68"/>
        <end position="150"/>
    </location>
</feature>
<feature type="compositionally biased region" description="Low complexity" evidence="1">
    <location>
        <begin position="114"/>
        <end position="127"/>
    </location>
</feature>
<evidence type="ECO:0000256" key="1">
    <source>
        <dbReference type="SAM" id="MobiDB-lite"/>
    </source>
</evidence>
<feature type="compositionally biased region" description="Polar residues" evidence="1">
    <location>
        <begin position="334"/>
        <end position="346"/>
    </location>
</feature>
<keyword evidence="4" id="KW-1185">Reference proteome</keyword>
<reference evidence="3" key="3">
    <citation type="submission" date="2024-02" db="EMBL/GenBank/DDBJ databases">
        <title>Comparative genomics of Cryptococcus and Kwoniella reveals pathogenesis evolution and contrasting modes of karyotype evolution via chromosome fusion or intercentromeric recombination.</title>
        <authorList>
            <person name="Coelho M.A."/>
            <person name="David-Palma M."/>
            <person name="Shea T."/>
            <person name="Bowers K."/>
            <person name="McGinley-Smith S."/>
            <person name="Mohammad A.W."/>
            <person name="Gnirke A."/>
            <person name="Yurkov A.M."/>
            <person name="Nowrousian M."/>
            <person name="Sun S."/>
            <person name="Cuomo C.A."/>
            <person name="Heitman J."/>
        </authorList>
    </citation>
    <scope>NUCLEOTIDE SEQUENCE</scope>
    <source>
        <strain evidence="3">CBS 10117</strain>
    </source>
</reference>
<feature type="region of interest" description="Disordered" evidence="1">
    <location>
        <begin position="237"/>
        <end position="291"/>
    </location>
</feature>
<dbReference type="RefSeq" id="XP_018265414.1">
    <property type="nucleotide sequence ID" value="XM_018405133.1"/>
</dbReference>
<dbReference type="EMBL" id="KI894028">
    <property type="protein sequence ID" value="OBR87572.1"/>
    <property type="molecule type" value="Genomic_DNA"/>
</dbReference>
<dbReference type="AlphaFoldDB" id="A0A1A6ABY3"/>
<accession>A0A1A6ABY3</accession>
<evidence type="ECO:0000313" key="3">
    <source>
        <dbReference type="EMBL" id="WWC59523.1"/>
    </source>
</evidence>
<feature type="region of interest" description="Disordered" evidence="1">
    <location>
        <begin position="173"/>
        <end position="215"/>
    </location>
</feature>
<dbReference type="KEGG" id="kdj:28965479"/>
<dbReference type="EMBL" id="CP144531">
    <property type="protein sequence ID" value="WWC59523.1"/>
    <property type="molecule type" value="Genomic_DNA"/>
</dbReference>
<sequence length="361" mass="38775">MTTAVSSTFVEDIFSRSTLASPDFALDLRFELDTDLPSSFPENSSLKTAPVYSSQISYGPVRPDSAAASICDSGYSSQGDFSRHDSIGTPLSSVFDPDDTPPAASTGKYEPYRPQQDQFSSPDQDWQTRSDVTPIKQYASSSRYSGSAASSFVSPEAIDDAFHHQSNPAEYSGLVSPLYQNPRQGTPGTQVSGIGSPASSTEQFPPFNFSEKSAGTTITSADSFRTLTVRSSLDSISLASPTRASEVPSTSPASSACPIRRGGTATRSRGRRYSSQVSKQSPIGFHDDGSQVIDSTGKVVAHYQPWSTHSDVLSVLEEEVNAGTGKLRHLKSGTSQLWANEGWSRSQKSEPESLEVGNRRH</sequence>
<dbReference type="VEuPathDB" id="FungiDB:I303_01780"/>